<dbReference type="InterPro" id="IPR015381">
    <property type="entry name" value="XLF-like_N"/>
</dbReference>
<dbReference type="AlphaFoldDB" id="A0A9P8RST8"/>
<name>A0A9P8RST8_9PEZI</name>
<dbReference type="Proteomes" id="UP000750711">
    <property type="component" value="Unassembled WGS sequence"/>
</dbReference>
<protein>
    <recommendedName>
        <fullName evidence="7">Non-homologous end-joining factor 1</fullName>
    </recommendedName>
</protein>
<sequence>MALRWHILPLDRRPRSVPQLLANYSFDVNVGYTICLTDLTRVWSETLGLQQIIRRSLEEDISIDPSEDDSQLKILLDKIQAAIQGAEGTSLEFLPHERDGLVMEVNAALPSPLAPLIWPIRLGLSAQELLTEKLVLPSLGYHLDLRDEIESLIGQVKSKDRIIGKFMDKMEMSGVDLGTIFPGISMGKKSGQLEMAQKVVRGLEPFKEETWRKEMRGRARETKSKKEVLDTIFGSNEIGPFAAIGREIIGADSASNWWENLDSRSKGGSAEAKKVSTSGGAEAQATESESSNEFQTQETPPHLKGPSKRQPRDVSIAAGSPPVMLLGPAAVDDTTDDDLNDPPPKTAPSRPDLTTKISHEPSRADFSSKESASDRKRVPQANAQRVIGRKKPNIKEQDVAEEHRSSSPTQHQSGSGSETTSGSSEKAVPAETRPVLKMRHIVRASPERRSLDSSSKVIATRRDKDSDNEDETSPEPSSSKPKGHLGVAAGGDRRVPNRDVNTAVSSSQAVATQSLKPKARFGVIGGKKRATTPDAKLPNEPSSPSVTAPPLEPRPSLDMIGKKKGMIPEDTTKISPTKSGRGGKLGFIGGRGGDREIAARRSREVDGNKEDGNPQITKWEGRSSPLPSPPARLVEAPPPPAPETEEEKANRRRDELKRQLDVRSKAPAKKKRKF</sequence>
<evidence type="ECO:0000259" key="9">
    <source>
        <dbReference type="Pfam" id="PF09302"/>
    </source>
</evidence>
<comment type="similarity">
    <text evidence="6">Belongs to the XRCC4-XLF family. XLF subfamily.</text>
</comment>
<gene>
    <name evidence="11" type="ORF">GP486_001248</name>
</gene>
<feature type="compositionally biased region" description="Low complexity" evidence="8">
    <location>
        <begin position="413"/>
        <end position="425"/>
    </location>
</feature>
<evidence type="ECO:0000256" key="3">
    <source>
        <dbReference type="ARBA" id="ARBA00023125"/>
    </source>
</evidence>
<dbReference type="EMBL" id="JAGHQM010000103">
    <property type="protein sequence ID" value="KAH0565365.1"/>
    <property type="molecule type" value="Genomic_DNA"/>
</dbReference>
<evidence type="ECO:0000256" key="7">
    <source>
        <dbReference type="ARBA" id="ARBA00044529"/>
    </source>
</evidence>
<reference evidence="11" key="1">
    <citation type="submission" date="2021-03" db="EMBL/GenBank/DDBJ databases">
        <title>Comparative genomics and phylogenomic investigation of the class Geoglossomycetes provide insights into ecological specialization and systematics.</title>
        <authorList>
            <person name="Melie T."/>
            <person name="Pirro S."/>
            <person name="Miller A.N."/>
            <person name="Quandt A."/>
        </authorList>
    </citation>
    <scope>NUCLEOTIDE SEQUENCE</scope>
    <source>
        <strain evidence="11">CAQ_001_2017</strain>
    </source>
</reference>
<evidence type="ECO:0000256" key="5">
    <source>
        <dbReference type="ARBA" id="ARBA00023242"/>
    </source>
</evidence>
<feature type="domain" description="XLF-like coiled-coil region" evidence="10">
    <location>
        <begin position="127"/>
        <end position="178"/>
    </location>
</feature>
<dbReference type="InterPro" id="IPR053829">
    <property type="entry name" value="XLF-like_CC"/>
</dbReference>
<evidence type="ECO:0000256" key="4">
    <source>
        <dbReference type="ARBA" id="ARBA00023204"/>
    </source>
</evidence>
<evidence type="ECO:0000313" key="11">
    <source>
        <dbReference type="EMBL" id="KAH0565365.1"/>
    </source>
</evidence>
<feature type="compositionally biased region" description="Basic and acidic residues" evidence="8">
    <location>
        <begin position="647"/>
        <end position="664"/>
    </location>
</feature>
<feature type="compositionally biased region" description="Basic and acidic residues" evidence="8">
    <location>
        <begin position="357"/>
        <end position="377"/>
    </location>
</feature>
<dbReference type="GO" id="GO:0045027">
    <property type="term" value="F:DNA end binding"/>
    <property type="evidence" value="ECO:0007669"/>
    <property type="project" value="TreeGrafter"/>
</dbReference>
<keyword evidence="4" id="KW-0234">DNA repair</keyword>
<dbReference type="GO" id="GO:0032807">
    <property type="term" value="C:DNA ligase IV complex"/>
    <property type="evidence" value="ECO:0007669"/>
    <property type="project" value="TreeGrafter"/>
</dbReference>
<dbReference type="PANTHER" id="PTHR32235:SF1">
    <property type="entry name" value="NON-HOMOLOGOUS END-JOINING FACTOR 1"/>
    <property type="match status" value="1"/>
</dbReference>
<evidence type="ECO:0000256" key="2">
    <source>
        <dbReference type="ARBA" id="ARBA00022763"/>
    </source>
</evidence>
<keyword evidence="12" id="KW-1185">Reference proteome</keyword>
<evidence type="ECO:0000256" key="1">
    <source>
        <dbReference type="ARBA" id="ARBA00004123"/>
    </source>
</evidence>
<dbReference type="Gene3D" id="2.170.210.10">
    <property type="entry name" value="DNA double-strand break repair and VJ recombination XRCC4, N-terminal"/>
    <property type="match status" value="1"/>
</dbReference>
<dbReference type="InterPro" id="IPR038051">
    <property type="entry name" value="XRCC4-like_N_sf"/>
</dbReference>
<feature type="compositionally biased region" description="Gly residues" evidence="8">
    <location>
        <begin position="580"/>
        <end position="591"/>
    </location>
</feature>
<feature type="compositionally biased region" description="Basic and acidic residues" evidence="8">
    <location>
        <begin position="592"/>
        <end position="612"/>
    </location>
</feature>
<dbReference type="GO" id="GO:0006303">
    <property type="term" value="P:double-strand break repair via nonhomologous end joining"/>
    <property type="evidence" value="ECO:0007669"/>
    <property type="project" value="TreeGrafter"/>
</dbReference>
<feature type="compositionally biased region" description="Polar residues" evidence="8">
    <location>
        <begin position="275"/>
        <end position="299"/>
    </location>
</feature>
<feature type="compositionally biased region" description="Basic and acidic residues" evidence="8">
    <location>
        <begin position="393"/>
        <end position="405"/>
    </location>
</feature>
<comment type="caution">
    <text evidence="11">The sequence shown here is derived from an EMBL/GenBank/DDBJ whole genome shotgun (WGS) entry which is preliminary data.</text>
</comment>
<dbReference type="Pfam" id="PF09302">
    <property type="entry name" value="XLF"/>
    <property type="match status" value="1"/>
</dbReference>
<dbReference type="InterPro" id="IPR052287">
    <property type="entry name" value="NHEJ_factor"/>
</dbReference>
<evidence type="ECO:0000313" key="12">
    <source>
        <dbReference type="Proteomes" id="UP000750711"/>
    </source>
</evidence>
<feature type="compositionally biased region" description="Low complexity" evidence="8">
    <location>
        <begin position="502"/>
        <end position="514"/>
    </location>
</feature>
<comment type="subcellular location">
    <subcellularLocation>
        <location evidence="1">Nucleus</location>
    </subcellularLocation>
</comment>
<keyword evidence="3" id="KW-0238">DNA-binding</keyword>
<proteinExistence type="inferred from homology"/>
<accession>A0A9P8RST8</accession>
<dbReference type="Pfam" id="PF21928">
    <property type="entry name" value="XLF_CC"/>
    <property type="match status" value="1"/>
</dbReference>
<evidence type="ECO:0000259" key="10">
    <source>
        <dbReference type="Pfam" id="PF21928"/>
    </source>
</evidence>
<dbReference type="PANTHER" id="PTHR32235">
    <property type="entry name" value="NON-HOMOLOGOUS END-JOINING FACTOR 1"/>
    <property type="match status" value="1"/>
</dbReference>
<keyword evidence="2" id="KW-0227">DNA damage</keyword>
<organism evidence="11 12">
    <name type="scientific">Trichoglossum hirsutum</name>
    <dbReference type="NCBI Taxonomy" id="265104"/>
    <lineage>
        <taxon>Eukaryota</taxon>
        <taxon>Fungi</taxon>
        <taxon>Dikarya</taxon>
        <taxon>Ascomycota</taxon>
        <taxon>Pezizomycotina</taxon>
        <taxon>Geoglossomycetes</taxon>
        <taxon>Geoglossales</taxon>
        <taxon>Geoglossaceae</taxon>
        <taxon>Trichoglossum</taxon>
    </lineage>
</organism>
<keyword evidence="5" id="KW-0539">Nucleus</keyword>
<feature type="domain" description="XLF-like N-terminal" evidence="9">
    <location>
        <begin position="5"/>
        <end position="122"/>
    </location>
</feature>
<feature type="compositionally biased region" description="Pro residues" evidence="8">
    <location>
        <begin position="626"/>
        <end position="642"/>
    </location>
</feature>
<feature type="region of interest" description="Disordered" evidence="8">
    <location>
        <begin position="262"/>
        <end position="674"/>
    </location>
</feature>
<dbReference type="CDD" id="cd22285">
    <property type="entry name" value="HD_XLF_N"/>
    <property type="match status" value="1"/>
</dbReference>
<evidence type="ECO:0000256" key="8">
    <source>
        <dbReference type="SAM" id="MobiDB-lite"/>
    </source>
</evidence>
<evidence type="ECO:0000256" key="6">
    <source>
        <dbReference type="ARBA" id="ARBA00025747"/>
    </source>
</evidence>